<comment type="caution">
    <text evidence="1">The sequence shown here is derived from an EMBL/GenBank/DDBJ whole genome shotgun (WGS) entry which is preliminary data.</text>
</comment>
<dbReference type="Proteomes" id="UP001324115">
    <property type="component" value="Unassembled WGS sequence"/>
</dbReference>
<dbReference type="AlphaFoldDB" id="A0AAN7FRZ8"/>
<organism evidence="1 2">
    <name type="scientific">Quercus rubra</name>
    <name type="common">Northern red oak</name>
    <name type="synonym">Quercus borealis</name>
    <dbReference type="NCBI Taxonomy" id="3512"/>
    <lineage>
        <taxon>Eukaryota</taxon>
        <taxon>Viridiplantae</taxon>
        <taxon>Streptophyta</taxon>
        <taxon>Embryophyta</taxon>
        <taxon>Tracheophyta</taxon>
        <taxon>Spermatophyta</taxon>
        <taxon>Magnoliopsida</taxon>
        <taxon>eudicotyledons</taxon>
        <taxon>Gunneridae</taxon>
        <taxon>Pentapetalae</taxon>
        <taxon>rosids</taxon>
        <taxon>fabids</taxon>
        <taxon>Fagales</taxon>
        <taxon>Fagaceae</taxon>
        <taxon>Quercus</taxon>
    </lineage>
</organism>
<evidence type="ECO:0000313" key="1">
    <source>
        <dbReference type="EMBL" id="KAK4595791.1"/>
    </source>
</evidence>
<name>A0AAN7FRZ8_QUERU</name>
<reference evidence="1 2" key="1">
    <citation type="journal article" date="2023" name="G3 (Bethesda)">
        <title>A haplotype-resolved chromosome-scale genome for Quercus rubra L. provides insights into the genetics of adaptive traits for red oak species.</title>
        <authorList>
            <person name="Kapoor B."/>
            <person name="Jenkins J."/>
            <person name="Schmutz J."/>
            <person name="Zhebentyayeva T."/>
            <person name="Kuelheim C."/>
            <person name="Coggeshall M."/>
            <person name="Heim C."/>
            <person name="Lasky J.R."/>
            <person name="Leites L."/>
            <person name="Islam-Faridi N."/>
            <person name="Romero-Severson J."/>
            <person name="DeLeo V.L."/>
            <person name="Lucas S.M."/>
            <person name="Lazic D."/>
            <person name="Gailing O."/>
            <person name="Carlson J."/>
            <person name="Staton M."/>
        </authorList>
    </citation>
    <scope>NUCLEOTIDE SEQUENCE [LARGE SCALE GENOMIC DNA]</scope>
    <source>
        <strain evidence="1">Pseudo-F2</strain>
    </source>
</reference>
<proteinExistence type="predicted"/>
<gene>
    <name evidence="1" type="ORF">RGQ29_014048</name>
</gene>
<sequence length="80" mass="8977">MRMNPILQIFREGACYWYQCCTFACLKTFGLCNCANSQKLGCDKEFPLFDEGFTGPRLCKPWFASAGRNGELGTTCKACL</sequence>
<keyword evidence="2" id="KW-1185">Reference proteome</keyword>
<evidence type="ECO:0000313" key="2">
    <source>
        <dbReference type="Proteomes" id="UP001324115"/>
    </source>
</evidence>
<dbReference type="EMBL" id="JAXUIC010000003">
    <property type="protein sequence ID" value="KAK4595791.1"/>
    <property type="molecule type" value="Genomic_DNA"/>
</dbReference>
<protein>
    <submittedName>
        <fullName evidence="1">Uncharacterized protein</fullName>
    </submittedName>
</protein>
<accession>A0AAN7FRZ8</accession>